<evidence type="ECO:0008006" key="5">
    <source>
        <dbReference type="Google" id="ProtNLM"/>
    </source>
</evidence>
<sequence>MHNEEQHSTLERAYSESSQPDLEFNQPALEVNTKVHNFASETQLPFQNTHELPCRPSSPDKLRARTVYGSKKRRFAIIAAILAFVLAGGVGGVLGGTIGRRKRPKPAEKEPEQNQTVSALLENSKLASVNWTDSNNFIHHGLLYQNRTNEILCSVWDSQNTTWTTSPVSVDAKRVESGTSIAAVAGYVNDLPAPDSTASAKVFQISIYFYSTENNIMEFYTRDMQARTWELGLLTNRQINGYPKSQLAATRHQCGSVWCNNGTVLMFQDAKQKLKAISYNRTVIDSPQGPSVKGWDVQASELDTPVESKTPLALIPLANPTTSKVASLLKAYGVSNKITQEFASTRGSWVPGHVNLATTFEDDRQETSQLSAIPLNTAGGGLSDIYLTKLYPNGKIASIWCNDQRWSGLAAPTLNKAPNGTNFTAISMSYDRRAYGISSGKIQEYDIDVKNPMSWTYLGTINA</sequence>
<feature type="compositionally biased region" description="Basic and acidic residues" evidence="1">
    <location>
        <begin position="1"/>
        <end position="14"/>
    </location>
</feature>
<evidence type="ECO:0000256" key="2">
    <source>
        <dbReference type="SAM" id="Phobius"/>
    </source>
</evidence>
<dbReference type="OrthoDB" id="5396810at2759"/>
<accession>A0A9N9Q4T8</accession>
<gene>
    <name evidence="3" type="ORF">HYALB_00009758</name>
</gene>
<keyword evidence="2" id="KW-1133">Transmembrane helix</keyword>
<feature type="transmembrane region" description="Helical" evidence="2">
    <location>
        <begin position="75"/>
        <end position="98"/>
    </location>
</feature>
<dbReference type="SUPFAM" id="SSF89372">
    <property type="entry name" value="Fucose-specific lectin"/>
    <property type="match status" value="1"/>
</dbReference>
<feature type="region of interest" description="Disordered" evidence="1">
    <location>
        <begin position="1"/>
        <end position="21"/>
    </location>
</feature>
<proteinExistence type="predicted"/>
<dbReference type="AlphaFoldDB" id="A0A9N9Q4T8"/>
<name>A0A9N9Q4T8_9HELO</name>
<comment type="caution">
    <text evidence="3">The sequence shown here is derived from an EMBL/GenBank/DDBJ whole genome shotgun (WGS) entry which is preliminary data.</text>
</comment>
<dbReference type="EMBL" id="CAJVRM010000076">
    <property type="protein sequence ID" value="CAG8973606.1"/>
    <property type="molecule type" value="Genomic_DNA"/>
</dbReference>
<dbReference type="Gene3D" id="2.120.10.70">
    <property type="entry name" value="Fucose-specific lectin"/>
    <property type="match status" value="1"/>
</dbReference>
<keyword evidence="4" id="KW-1185">Reference proteome</keyword>
<reference evidence="3" key="1">
    <citation type="submission" date="2021-07" db="EMBL/GenBank/DDBJ databases">
        <authorList>
            <person name="Durling M."/>
        </authorList>
    </citation>
    <scope>NUCLEOTIDE SEQUENCE</scope>
</reference>
<keyword evidence="2" id="KW-0472">Membrane</keyword>
<evidence type="ECO:0000313" key="3">
    <source>
        <dbReference type="EMBL" id="CAG8973606.1"/>
    </source>
</evidence>
<dbReference type="Proteomes" id="UP000701801">
    <property type="component" value="Unassembled WGS sequence"/>
</dbReference>
<organism evidence="3 4">
    <name type="scientific">Hymenoscyphus albidus</name>
    <dbReference type="NCBI Taxonomy" id="595503"/>
    <lineage>
        <taxon>Eukaryota</taxon>
        <taxon>Fungi</taxon>
        <taxon>Dikarya</taxon>
        <taxon>Ascomycota</taxon>
        <taxon>Pezizomycotina</taxon>
        <taxon>Leotiomycetes</taxon>
        <taxon>Helotiales</taxon>
        <taxon>Helotiaceae</taxon>
        <taxon>Hymenoscyphus</taxon>
    </lineage>
</organism>
<evidence type="ECO:0000313" key="4">
    <source>
        <dbReference type="Proteomes" id="UP000701801"/>
    </source>
</evidence>
<protein>
    <recommendedName>
        <fullName evidence="5">Fucose-specific lectin</fullName>
    </recommendedName>
</protein>
<evidence type="ECO:0000256" key="1">
    <source>
        <dbReference type="SAM" id="MobiDB-lite"/>
    </source>
</evidence>
<keyword evidence="2" id="KW-0812">Transmembrane</keyword>